<evidence type="ECO:0000313" key="2">
    <source>
        <dbReference type="Proteomes" id="UP000273982"/>
    </source>
</evidence>
<dbReference type="EMBL" id="CP034086">
    <property type="protein sequence ID" value="AZG77199.1"/>
    <property type="molecule type" value="Genomic_DNA"/>
</dbReference>
<dbReference type="AlphaFoldDB" id="A0A3G8M5C7"/>
<dbReference type="RefSeq" id="WP_124738919.1">
    <property type="nucleotide sequence ID" value="NZ_CP034086.1"/>
</dbReference>
<evidence type="ECO:0000313" key="1">
    <source>
        <dbReference type="EMBL" id="AZG77199.1"/>
    </source>
</evidence>
<dbReference type="Proteomes" id="UP000273982">
    <property type="component" value="Chromosome"/>
</dbReference>
<gene>
    <name evidence="1" type="ORF">EHO51_10875</name>
</gene>
<sequence length="153" mass="17242">MNFDKFFLKQITILLIFYSVPGAVCGAENAQCVAGTSINIDYYHVEPVNRAKVFDSAGREVETNQSIVVFRVFFGPDTISKIERFSEAHRLCRTYVKVGDAIVAKDLFSPFNKLGNLKEHSLAIFSITSELERESHILSSLMSHNAEMSIFVR</sequence>
<name>A0A3G8M5C7_9HYPH</name>
<proteinExistence type="predicted"/>
<dbReference type="KEGG" id="mros:EHO51_10875"/>
<reference evidence="1 2" key="1">
    <citation type="submission" date="2018-11" db="EMBL/GenBank/DDBJ databases">
        <title>Genome squencing of methanotrophic bacteria isolated from alkaline groundwater in Korea.</title>
        <authorList>
            <person name="Nguyen L.N."/>
        </authorList>
    </citation>
    <scope>NUCLEOTIDE SEQUENCE [LARGE SCALE GENOMIC DNA]</scope>
    <source>
        <strain evidence="1 2">GW6</strain>
    </source>
</reference>
<organism evidence="1 2">
    <name type="scientific">Methylocystis rosea</name>
    <dbReference type="NCBI Taxonomy" id="173366"/>
    <lineage>
        <taxon>Bacteria</taxon>
        <taxon>Pseudomonadati</taxon>
        <taxon>Pseudomonadota</taxon>
        <taxon>Alphaproteobacteria</taxon>
        <taxon>Hyphomicrobiales</taxon>
        <taxon>Methylocystaceae</taxon>
        <taxon>Methylocystis</taxon>
    </lineage>
</organism>
<accession>A0A3G8M5C7</accession>
<protein>
    <submittedName>
        <fullName evidence="1">Uncharacterized protein</fullName>
    </submittedName>
</protein>